<evidence type="ECO:0000256" key="7">
    <source>
        <dbReference type="ARBA" id="ARBA00022490"/>
    </source>
</evidence>
<evidence type="ECO:0000256" key="9">
    <source>
        <dbReference type="ARBA" id="ARBA00022763"/>
    </source>
</evidence>
<feature type="domain" description="CUE" evidence="17">
    <location>
        <begin position="70"/>
        <end position="103"/>
    </location>
</feature>
<dbReference type="GO" id="GO:0000781">
    <property type="term" value="C:chromosome, telomeric region"/>
    <property type="evidence" value="ECO:0007669"/>
    <property type="project" value="UniProtKB-SubCell"/>
</dbReference>
<keyword evidence="6" id="KW-0158">Chromosome</keyword>
<feature type="compositionally biased region" description="Acidic residues" evidence="16">
    <location>
        <begin position="442"/>
        <end position="454"/>
    </location>
</feature>
<feature type="compositionally biased region" description="Low complexity" evidence="16">
    <location>
        <begin position="492"/>
        <end position="519"/>
    </location>
</feature>
<protein>
    <recommendedName>
        <fullName evidence="5">RNA polymerase II degradation factor 1</fullName>
    </recommendedName>
</protein>
<dbReference type="STRING" id="1408157.A0A1J7JQU1"/>
<proteinExistence type="inferred from homology"/>
<keyword evidence="19" id="KW-1185">Reference proteome</keyword>
<evidence type="ECO:0000256" key="8">
    <source>
        <dbReference type="ARBA" id="ARBA00022553"/>
    </source>
</evidence>
<evidence type="ECO:0000256" key="11">
    <source>
        <dbReference type="ARBA" id="ARBA00022843"/>
    </source>
</evidence>
<feature type="compositionally biased region" description="Low complexity" evidence="16">
    <location>
        <begin position="559"/>
        <end position="583"/>
    </location>
</feature>
<dbReference type="GO" id="GO:0005634">
    <property type="term" value="C:nucleus"/>
    <property type="evidence" value="ECO:0007669"/>
    <property type="project" value="UniProtKB-SubCell"/>
</dbReference>
<keyword evidence="15" id="KW-0539">Nucleus</keyword>
<organism evidence="18 19">
    <name type="scientific">Coniochaeta ligniaria NRRL 30616</name>
    <dbReference type="NCBI Taxonomy" id="1408157"/>
    <lineage>
        <taxon>Eukaryota</taxon>
        <taxon>Fungi</taxon>
        <taxon>Dikarya</taxon>
        <taxon>Ascomycota</taxon>
        <taxon>Pezizomycotina</taxon>
        <taxon>Sordariomycetes</taxon>
        <taxon>Sordariomycetidae</taxon>
        <taxon>Coniochaetales</taxon>
        <taxon>Coniochaetaceae</taxon>
        <taxon>Coniochaeta</taxon>
    </lineage>
</organism>
<dbReference type="GO" id="GO:0006281">
    <property type="term" value="P:DNA repair"/>
    <property type="evidence" value="ECO:0007669"/>
    <property type="project" value="UniProtKB-KW"/>
</dbReference>
<evidence type="ECO:0000256" key="12">
    <source>
        <dbReference type="ARBA" id="ARBA00022895"/>
    </source>
</evidence>
<feature type="compositionally biased region" description="Polar residues" evidence="16">
    <location>
        <begin position="586"/>
        <end position="657"/>
    </location>
</feature>
<evidence type="ECO:0000256" key="3">
    <source>
        <dbReference type="ARBA" id="ARBA00004574"/>
    </source>
</evidence>
<dbReference type="GO" id="GO:0005737">
    <property type="term" value="C:cytoplasm"/>
    <property type="evidence" value="ECO:0007669"/>
    <property type="project" value="UniProtKB-SubCell"/>
</dbReference>
<evidence type="ECO:0000256" key="15">
    <source>
        <dbReference type="ARBA" id="ARBA00023242"/>
    </source>
</evidence>
<feature type="compositionally biased region" description="Gly residues" evidence="16">
    <location>
        <begin position="139"/>
        <end position="148"/>
    </location>
</feature>
<evidence type="ECO:0000256" key="2">
    <source>
        <dbReference type="ARBA" id="ARBA00004496"/>
    </source>
</evidence>
<feature type="region of interest" description="Disordered" evidence="16">
    <location>
        <begin position="1"/>
        <end position="53"/>
    </location>
</feature>
<evidence type="ECO:0000256" key="13">
    <source>
        <dbReference type="ARBA" id="ARBA00023125"/>
    </source>
</evidence>
<feature type="compositionally biased region" description="Low complexity" evidence="16">
    <location>
        <begin position="1"/>
        <end position="14"/>
    </location>
</feature>
<name>A0A1J7JQU1_9PEZI</name>
<keyword evidence="11" id="KW-0832">Ubl conjugation</keyword>
<feature type="region of interest" description="Disordered" evidence="16">
    <location>
        <begin position="259"/>
        <end position="521"/>
    </location>
</feature>
<dbReference type="CDD" id="cd14368">
    <property type="entry name" value="CUE_DEF1_like"/>
    <property type="match status" value="1"/>
</dbReference>
<gene>
    <name evidence="18" type="ORF">CONLIGDRAFT_237382</name>
</gene>
<feature type="region of interest" description="Disordered" evidence="16">
    <location>
        <begin position="553"/>
        <end position="657"/>
    </location>
</feature>
<keyword evidence="8" id="KW-0597">Phosphoprotein</keyword>
<feature type="region of interest" description="Disordered" evidence="16">
    <location>
        <begin position="130"/>
        <end position="246"/>
    </location>
</feature>
<evidence type="ECO:0000256" key="1">
    <source>
        <dbReference type="ARBA" id="ARBA00004123"/>
    </source>
</evidence>
<keyword evidence="13" id="KW-0238">DNA-binding</keyword>
<dbReference type="Pfam" id="PF02845">
    <property type="entry name" value="CUE"/>
    <property type="match status" value="1"/>
</dbReference>
<dbReference type="OrthoDB" id="5396806at2759"/>
<feature type="region of interest" description="Disordered" evidence="16">
    <location>
        <begin position="714"/>
        <end position="835"/>
    </location>
</feature>
<evidence type="ECO:0000259" key="17">
    <source>
        <dbReference type="Pfam" id="PF02845"/>
    </source>
</evidence>
<reference evidence="18 19" key="1">
    <citation type="submission" date="2016-10" db="EMBL/GenBank/DDBJ databases">
        <title>Draft genome sequence of Coniochaeta ligniaria NRRL30616, a lignocellulolytic fungus for bioabatement of inhibitors in plant biomass hydrolysates.</title>
        <authorList>
            <consortium name="DOE Joint Genome Institute"/>
            <person name="Jimenez D.J."/>
            <person name="Hector R.E."/>
            <person name="Riley R."/>
            <person name="Sun H."/>
            <person name="Grigoriev I.V."/>
            <person name="Van Elsas J.D."/>
            <person name="Nichols N.N."/>
        </authorList>
    </citation>
    <scope>NUCLEOTIDE SEQUENCE [LARGE SCALE GENOMIC DNA]</scope>
    <source>
        <strain evidence="18 19">NRRL 30616</strain>
    </source>
</reference>
<feature type="compositionally biased region" description="Low complexity" evidence="16">
    <location>
        <begin position="210"/>
        <end position="235"/>
    </location>
</feature>
<evidence type="ECO:0000256" key="14">
    <source>
        <dbReference type="ARBA" id="ARBA00023204"/>
    </source>
</evidence>
<keyword evidence="10" id="KW-0833">Ubl conjugation pathway</keyword>
<feature type="compositionally biased region" description="Polar residues" evidence="16">
    <location>
        <begin position="768"/>
        <end position="780"/>
    </location>
</feature>
<dbReference type="AlphaFoldDB" id="A0A1J7JQU1"/>
<evidence type="ECO:0000256" key="16">
    <source>
        <dbReference type="SAM" id="MobiDB-lite"/>
    </source>
</evidence>
<keyword evidence="7" id="KW-0963">Cytoplasm</keyword>
<feature type="compositionally biased region" description="Polar residues" evidence="16">
    <location>
        <begin position="813"/>
        <end position="822"/>
    </location>
</feature>
<dbReference type="GO" id="GO:0003677">
    <property type="term" value="F:DNA binding"/>
    <property type="evidence" value="ECO:0007669"/>
    <property type="project" value="UniProtKB-KW"/>
</dbReference>
<sequence>MSEVQSRPAASRGRGPARGGRGGGFTSRGGSRVANKAPNGDSHHDAEATLEDEGEIGQLKQKFGTKIGLIKEMFPTWSDIDILYALQEADGDENLAVTRIADGTATQWGEVSKQKKVPKTKAKSDLFTTTNVDSAPRTGRGGRTGLDGGRGRGRATERGGRGGGRGKVVHAPTNGTRSNETQPLSIPTEESSAWETPRPADDTPTGWGDSTETPAPAAEPTPSATPATSTPTATPKSNVSAPAAPKTWASMLRQVVVPKAAPKPKEAPAPKPAEPIIEPLPPAEPTATEPEAQIETPATQEPSVESIEEPSTVDHPSVVVPEIALPPSNDKLTETNLDQLEDESNPPQTETAASEAADSWNPRGADVSATATPLSGPQHKQEAYKAAPSGYAASALKATERAPLRTPSYQRRVLDQEEAVRMPGNRDQVDRAAVQFGAFSLNEDEDDIDGDREEPETRAQPPVDSPVTQPRASLPPVHPPASLQDAYAAQKPASSLAPSGPAASAIAPPSQPSAASQAPLVGQNIQQYGRFGHSAPSDYSSYYTAGAQDRSQYNNYYNQFGPQQGTQGPPEGPSSQQQQSQRSYMGGNNYNAPSSDNLSQYPQSSAHSQRYGSGSALDNSGNTTPNPSAAQGPPSAQSGQTQPHSQQPHDYQQYSQHPYFNSPYYAAYMNQYQGYNQGGYGGVYGKGSPYGQPGYGMNAQGPYAAHGTSPAGGFAQSALHRADSGGAPGLGEYGRAPSTQAGSQPALGGSGYGGVHDSYSRAAPYGSQAGQSYNAAGSQPGNPPVDDLKQFGDAKAGAGPSPSMGLAARPGSAANNAPSQSGLPPAQSGQQGGFGAASGYGGYPLNAQGQGLHGAQAGGSGYGMSAGGNQGHGNNPYGGGYGGQGGFGGNYYGNQQQQRGWGGNYH</sequence>
<dbReference type="PANTHER" id="PTHR16308:SF13">
    <property type="entry name" value="PROTEIN LINGERER"/>
    <property type="match status" value="1"/>
</dbReference>
<comment type="similarity">
    <text evidence="4">Belongs to the DEF1 family.</text>
</comment>
<dbReference type="InParanoid" id="A0A1J7JQU1"/>
<keyword evidence="9" id="KW-0227">DNA damage</keyword>
<dbReference type="PANTHER" id="PTHR16308">
    <property type="entry name" value="UBIQUITIN ASSOCIATED PROTEIN 2-LIKE/LINGERER"/>
    <property type="match status" value="1"/>
</dbReference>
<feature type="compositionally biased region" description="Polar residues" evidence="16">
    <location>
        <begin position="537"/>
        <end position="546"/>
    </location>
</feature>
<evidence type="ECO:0000256" key="5">
    <source>
        <dbReference type="ARBA" id="ARBA00020536"/>
    </source>
</evidence>
<dbReference type="Proteomes" id="UP000182658">
    <property type="component" value="Unassembled WGS sequence"/>
</dbReference>
<feature type="compositionally biased region" description="Pro residues" evidence="16">
    <location>
        <begin position="269"/>
        <end position="284"/>
    </location>
</feature>
<dbReference type="EMBL" id="KV875095">
    <property type="protein sequence ID" value="OIW31724.1"/>
    <property type="molecule type" value="Genomic_DNA"/>
</dbReference>
<feature type="compositionally biased region" description="Low complexity" evidence="16">
    <location>
        <begin position="285"/>
        <end position="299"/>
    </location>
</feature>
<accession>A0A1J7JQU1</accession>
<dbReference type="GO" id="GO:0043130">
    <property type="term" value="F:ubiquitin binding"/>
    <property type="evidence" value="ECO:0007669"/>
    <property type="project" value="InterPro"/>
</dbReference>
<feature type="compositionally biased region" description="Polar residues" evidence="16">
    <location>
        <begin position="173"/>
        <end position="194"/>
    </location>
</feature>
<evidence type="ECO:0000256" key="6">
    <source>
        <dbReference type="ARBA" id="ARBA00022454"/>
    </source>
</evidence>
<keyword evidence="12" id="KW-0779">Telomere</keyword>
<keyword evidence="14" id="KW-0234">DNA repair</keyword>
<comment type="subcellular location">
    <subcellularLocation>
        <location evidence="3">Chromosome</location>
        <location evidence="3">Telomere</location>
    </subcellularLocation>
    <subcellularLocation>
        <location evidence="2">Cytoplasm</location>
    </subcellularLocation>
    <subcellularLocation>
        <location evidence="1">Nucleus</location>
    </subcellularLocation>
</comment>
<dbReference type="InterPro" id="IPR003892">
    <property type="entry name" value="CUE"/>
</dbReference>
<feature type="region of interest" description="Disordered" evidence="16">
    <location>
        <begin position="527"/>
        <end position="546"/>
    </location>
</feature>
<evidence type="ECO:0000256" key="4">
    <source>
        <dbReference type="ARBA" id="ARBA00005491"/>
    </source>
</evidence>
<evidence type="ECO:0000313" key="18">
    <source>
        <dbReference type="EMBL" id="OIW31724.1"/>
    </source>
</evidence>
<dbReference type="InterPro" id="IPR051833">
    <property type="entry name" value="TC-DDR_regulator"/>
</dbReference>
<evidence type="ECO:0000313" key="19">
    <source>
        <dbReference type="Proteomes" id="UP000182658"/>
    </source>
</evidence>
<evidence type="ECO:0000256" key="10">
    <source>
        <dbReference type="ARBA" id="ARBA00022786"/>
    </source>
</evidence>
<feature type="compositionally biased region" description="Gly residues" evidence="16">
    <location>
        <begin position="16"/>
        <end position="27"/>
    </location>
</feature>
<dbReference type="InterPro" id="IPR041803">
    <property type="entry name" value="DEF1_CUE"/>
</dbReference>